<dbReference type="InterPro" id="IPR002645">
    <property type="entry name" value="STAS_dom"/>
</dbReference>
<reference evidence="4 5" key="1">
    <citation type="submission" date="2023-01" db="EMBL/GenBank/DDBJ databases">
        <title>Novel diversity within Roseofilum (Cyanobacteria; Desertifilaceae) from marine benthic mats with descriptions of four novel species.</title>
        <authorList>
            <person name="Wang Y."/>
            <person name="Berthold D.E."/>
            <person name="Hu J."/>
            <person name="Lefler F.W."/>
            <person name="Laughinghouse H.D. IV."/>
        </authorList>
    </citation>
    <scope>NUCLEOTIDE SEQUENCE [LARGE SCALE GENOMIC DNA]</scope>
    <source>
        <strain evidence="4 5">BLCC-M143</strain>
    </source>
</reference>
<proteinExistence type="inferred from homology"/>
<dbReference type="PANTHER" id="PTHR33495">
    <property type="entry name" value="ANTI-SIGMA FACTOR ANTAGONIST TM_1081-RELATED-RELATED"/>
    <property type="match status" value="1"/>
</dbReference>
<accession>A0ABT7BXS8</accession>
<dbReference type="PANTHER" id="PTHR33495:SF2">
    <property type="entry name" value="ANTI-SIGMA FACTOR ANTAGONIST TM_1081-RELATED"/>
    <property type="match status" value="1"/>
</dbReference>
<evidence type="ECO:0000313" key="5">
    <source>
        <dbReference type="Proteomes" id="UP001232992"/>
    </source>
</evidence>
<dbReference type="NCBIfam" id="TIGR00377">
    <property type="entry name" value="ant_ant_sig"/>
    <property type="match status" value="1"/>
</dbReference>
<dbReference type="RefSeq" id="WP_283758658.1">
    <property type="nucleotide sequence ID" value="NZ_JAQOSQ010000011.1"/>
</dbReference>
<dbReference type="InterPro" id="IPR036513">
    <property type="entry name" value="STAS_dom_sf"/>
</dbReference>
<sequence length="118" mass="12924">MKTTVIGQCTVLHAQGRFDGPRGAAIARRIGDIAPRTAVLCLDFSDVDFIDSAGLGKLVSAVKVSRQNACRLILCHLSAQIQLILEIAQLERVFEIYDTYEEVQEAINPENESHLSVA</sequence>
<comment type="similarity">
    <text evidence="1 2">Belongs to the anti-sigma-factor antagonist family.</text>
</comment>
<comment type="caution">
    <text evidence="4">The sequence shown here is derived from an EMBL/GenBank/DDBJ whole genome shotgun (WGS) entry which is preliminary data.</text>
</comment>
<name>A0ABT7BXS8_9CYAN</name>
<organism evidence="4 5">
    <name type="scientific">Roseofilum casamattae BLCC-M143</name>
    <dbReference type="NCBI Taxonomy" id="3022442"/>
    <lineage>
        <taxon>Bacteria</taxon>
        <taxon>Bacillati</taxon>
        <taxon>Cyanobacteriota</taxon>
        <taxon>Cyanophyceae</taxon>
        <taxon>Desertifilales</taxon>
        <taxon>Desertifilaceae</taxon>
        <taxon>Roseofilum</taxon>
        <taxon>Roseofilum casamattae</taxon>
    </lineage>
</organism>
<dbReference type="Gene3D" id="3.30.750.24">
    <property type="entry name" value="STAS domain"/>
    <property type="match status" value="1"/>
</dbReference>
<dbReference type="PROSITE" id="PS50801">
    <property type="entry name" value="STAS"/>
    <property type="match status" value="1"/>
</dbReference>
<evidence type="ECO:0000256" key="1">
    <source>
        <dbReference type="ARBA" id="ARBA00009013"/>
    </source>
</evidence>
<evidence type="ECO:0000256" key="2">
    <source>
        <dbReference type="RuleBase" id="RU003749"/>
    </source>
</evidence>
<evidence type="ECO:0000259" key="3">
    <source>
        <dbReference type="PROSITE" id="PS50801"/>
    </source>
</evidence>
<dbReference type="SUPFAM" id="SSF52091">
    <property type="entry name" value="SpoIIaa-like"/>
    <property type="match status" value="1"/>
</dbReference>
<dbReference type="EMBL" id="JAQOSQ010000011">
    <property type="protein sequence ID" value="MDJ1184007.1"/>
    <property type="molecule type" value="Genomic_DNA"/>
</dbReference>
<gene>
    <name evidence="4" type="ORF">PMH09_12500</name>
</gene>
<dbReference type="InterPro" id="IPR003658">
    <property type="entry name" value="Anti-sigma_ant"/>
</dbReference>
<dbReference type="CDD" id="cd07043">
    <property type="entry name" value="STAS_anti-anti-sigma_factors"/>
    <property type="match status" value="1"/>
</dbReference>
<dbReference type="Proteomes" id="UP001232992">
    <property type="component" value="Unassembled WGS sequence"/>
</dbReference>
<evidence type="ECO:0000313" key="4">
    <source>
        <dbReference type="EMBL" id="MDJ1184007.1"/>
    </source>
</evidence>
<protein>
    <recommendedName>
        <fullName evidence="2">Anti-sigma factor antagonist</fullName>
    </recommendedName>
</protein>
<feature type="domain" description="STAS" evidence="3">
    <location>
        <begin position="1"/>
        <end position="110"/>
    </location>
</feature>
<keyword evidence="5" id="KW-1185">Reference proteome</keyword>
<dbReference type="Pfam" id="PF01740">
    <property type="entry name" value="STAS"/>
    <property type="match status" value="1"/>
</dbReference>